<evidence type="ECO:0000256" key="1">
    <source>
        <dbReference type="SAM" id="SignalP"/>
    </source>
</evidence>
<feature type="domain" description="Expansin-like EG45" evidence="2">
    <location>
        <begin position="24"/>
        <end position="124"/>
    </location>
</feature>
<feature type="signal peptide" evidence="1">
    <location>
        <begin position="1"/>
        <end position="21"/>
    </location>
</feature>
<evidence type="ECO:0000313" key="4">
    <source>
        <dbReference type="Proteomes" id="UP001358586"/>
    </source>
</evidence>
<dbReference type="PANTHER" id="PTHR47295">
    <property type="entry name" value="EG45-LIKE DOMAIN CONTAINING PROTEIN 1-RELATED"/>
    <property type="match status" value="1"/>
</dbReference>
<name>A0ABR0MQH0_GOSAR</name>
<proteinExistence type="predicted"/>
<accession>A0ABR0MQH0</accession>
<feature type="chain" id="PRO_5047206708" description="Expansin-like EG45 domain-containing protein" evidence="1">
    <location>
        <begin position="22"/>
        <end position="191"/>
    </location>
</feature>
<gene>
    <name evidence="3" type="ORF">PVK06_043236</name>
</gene>
<keyword evidence="1" id="KW-0732">Signal</keyword>
<dbReference type="InterPro" id="IPR007112">
    <property type="entry name" value="Expansin/allergen_DPBB_dom"/>
</dbReference>
<protein>
    <recommendedName>
        <fullName evidence="2">Expansin-like EG45 domain-containing protein</fullName>
    </recommendedName>
</protein>
<dbReference type="PANTHER" id="PTHR47295:SF2">
    <property type="entry name" value="EG45-LIKE DOMAIN CONTAINING PROTEIN 1-RELATED"/>
    <property type="match status" value="1"/>
</dbReference>
<dbReference type="CDD" id="cd22269">
    <property type="entry name" value="DPBB_EG45-like"/>
    <property type="match status" value="1"/>
</dbReference>
<keyword evidence="4" id="KW-1185">Reference proteome</keyword>
<organism evidence="3 4">
    <name type="scientific">Gossypium arboreum</name>
    <name type="common">Tree cotton</name>
    <name type="synonym">Gossypium nanking</name>
    <dbReference type="NCBI Taxonomy" id="29729"/>
    <lineage>
        <taxon>Eukaryota</taxon>
        <taxon>Viridiplantae</taxon>
        <taxon>Streptophyta</taxon>
        <taxon>Embryophyta</taxon>
        <taxon>Tracheophyta</taxon>
        <taxon>Spermatophyta</taxon>
        <taxon>Magnoliopsida</taxon>
        <taxon>eudicotyledons</taxon>
        <taxon>Gunneridae</taxon>
        <taxon>Pentapetalae</taxon>
        <taxon>rosids</taxon>
        <taxon>malvids</taxon>
        <taxon>Malvales</taxon>
        <taxon>Malvaceae</taxon>
        <taxon>Malvoideae</taxon>
        <taxon>Gossypium</taxon>
    </lineage>
</organism>
<evidence type="ECO:0000259" key="2">
    <source>
        <dbReference type="PROSITE" id="PS50842"/>
    </source>
</evidence>
<dbReference type="SUPFAM" id="SSF50685">
    <property type="entry name" value="Barwin-like endoglucanases"/>
    <property type="match status" value="1"/>
</dbReference>
<evidence type="ECO:0000313" key="3">
    <source>
        <dbReference type="EMBL" id="KAK5775354.1"/>
    </source>
</evidence>
<dbReference type="PROSITE" id="PS50842">
    <property type="entry name" value="EXPANSIN_EG45"/>
    <property type="match status" value="1"/>
</dbReference>
<dbReference type="Gene3D" id="2.40.40.10">
    <property type="entry name" value="RlpA-like domain"/>
    <property type="match status" value="1"/>
</dbReference>
<dbReference type="Pfam" id="PF03330">
    <property type="entry name" value="DPBB_1"/>
    <property type="match status" value="1"/>
</dbReference>
<comment type="caution">
    <text evidence="3">The sequence shown here is derived from an EMBL/GenBank/DDBJ whole genome shotgun (WGS) entry which is preliminary data.</text>
</comment>
<dbReference type="InterPro" id="IPR009009">
    <property type="entry name" value="RlpA-like_DPBB"/>
</dbReference>
<sequence length="191" mass="20886">MENYSLIFVCMVAYLVSFASAKPGIATFYTKYIPSACFKNQDHGKMIAAAGDALWKNGAMCGKKFTVKCTGPRNGVRHPCTGKSVTVKVVDQCPGCPSTMDLSREAFEIIAKPVAGIINIDYKKGNDCLKWKKPEHQTIKINCSPSWTSESGWAAIVAVARDYTRKVVMAVQTYSARAVEVMAIRMGTKLS</sequence>
<dbReference type="InterPro" id="IPR044206">
    <property type="entry name" value="EGC1/2"/>
</dbReference>
<reference evidence="3 4" key="1">
    <citation type="submission" date="2023-03" db="EMBL/GenBank/DDBJ databases">
        <title>WGS of Gossypium arboreum.</title>
        <authorList>
            <person name="Yu D."/>
        </authorList>
    </citation>
    <scope>NUCLEOTIDE SEQUENCE [LARGE SCALE GENOMIC DNA]</scope>
    <source>
        <tissue evidence="3">Leaf</tissue>
    </source>
</reference>
<dbReference type="EMBL" id="JARKNE010000012">
    <property type="protein sequence ID" value="KAK5775354.1"/>
    <property type="molecule type" value="Genomic_DNA"/>
</dbReference>
<dbReference type="Proteomes" id="UP001358586">
    <property type="component" value="Chromosome 12"/>
</dbReference>
<dbReference type="InterPro" id="IPR036908">
    <property type="entry name" value="RlpA-like_sf"/>
</dbReference>
<dbReference type="SMART" id="SM00837">
    <property type="entry name" value="DPBB_1"/>
    <property type="match status" value="1"/>
</dbReference>